<keyword evidence="6 12" id="KW-1278">Translocase</keyword>
<keyword evidence="1 12" id="KW-1003">Cell membrane</keyword>
<dbReference type="PROSITE" id="PS00198">
    <property type="entry name" value="4FE4S_FER_1"/>
    <property type="match status" value="1"/>
</dbReference>
<dbReference type="OrthoDB" id="9803192at2"/>
<gene>
    <name evidence="12 14" type="primary">nuoI</name>
    <name evidence="14" type="ORF">SBA1_1030003</name>
</gene>
<dbReference type="Pfam" id="PF12838">
    <property type="entry name" value="Fer4_7"/>
    <property type="match status" value="1"/>
</dbReference>
<evidence type="ECO:0000256" key="10">
    <source>
        <dbReference type="ARBA" id="ARBA00023075"/>
    </source>
</evidence>
<name>A0A2U3JXJ2_9BACT</name>
<dbReference type="InterPro" id="IPR017896">
    <property type="entry name" value="4Fe4S_Fe-S-bd"/>
</dbReference>
<comment type="subcellular location">
    <subcellularLocation>
        <location evidence="12">Cell membrane</location>
        <topology evidence="12">Peripheral membrane protein</topology>
    </subcellularLocation>
</comment>
<dbReference type="SUPFAM" id="SSF54862">
    <property type="entry name" value="4Fe-4S ferredoxins"/>
    <property type="match status" value="1"/>
</dbReference>
<dbReference type="GO" id="GO:0048038">
    <property type="term" value="F:quinone binding"/>
    <property type="evidence" value="ECO:0007669"/>
    <property type="project" value="UniProtKB-KW"/>
</dbReference>
<dbReference type="PANTHER" id="PTHR10849:SF24">
    <property type="entry name" value="NADH-QUINONE OXIDOREDUCTASE SUBUNIT I 2"/>
    <property type="match status" value="1"/>
</dbReference>
<reference evidence="15" key="1">
    <citation type="submission" date="2018-02" db="EMBL/GenBank/DDBJ databases">
        <authorList>
            <person name="Hausmann B."/>
        </authorList>
    </citation>
    <scope>NUCLEOTIDE SEQUENCE [LARGE SCALE GENOMIC DNA]</scope>
    <source>
        <strain evidence="15">Peat soil MAG SbA1</strain>
    </source>
</reference>
<keyword evidence="7 12" id="KW-0408">Iron</keyword>
<dbReference type="GO" id="GO:0005886">
    <property type="term" value="C:plasma membrane"/>
    <property type="evidence" value="ECO:0007669"/>
    <property type="project" value="UniProtKB-SubCell"/>
</dbReference>
<accession>A0A2U3JXJ2</accession>
<feature type="binding site" evidence="12">
    <location>
        <position position="65"/>
    </location>
    <ligand>
        <name>[4Fe-4S] cluster</name>
        <dbReference type="ChEBI" id="CHEBI:49883"/>
        <label>1</label>
    </ligand>
</feature>
<evidence type="ECO:0000256" key="7">
    <source>
        <dbReference type="ARBA" id="ARBA00023004"/>
    </source>
</evidence>
<dbReference type="EMBL" id="OMOD01000006">
    <property type="protein sequence ID" value="SPF32069.1"/>
    <property type="molecule type" value="Genomic_DNA"/>
</dbReference>
<evidence type="ECO:0000259" key="13">
    <source>
        <dbReference type="PROSITE" id="PS51379"/>
    </source>
</evidence>
<evidence type="ECO:0000256" key="9">
    <source>
        <dbReference type="ARBA" id="ARBA00023027"/>
    </source>
</evidence>
<feature type="binding site" evidence="12">
    <location>
        <position position="112"/>
    </location>
    <ligand>
        <name>[4Fe-4S] cluster</name>
        <dbReference type="ChEBI" id="CHEBI:49883"/>
        <label>1</label>
    </ligand>
</feature>
<keyword evidence="3 12" id="KW-0874">Quinone</keyword>
<dbReference type="HAMAP" id="MF_01351">
    <property type="entry name" value="NDH1_NuoI"/>
    <property type="match status" value="1"/>
</dbReference>
<evidence type="ECO:0000256" key="4">
    <source>
        <dbReference type="ARBA" id="ARBA00022723"/>
    </source>
</evidence>
<keyword evidence="11 12" id="KW-0472">Membrane</keyword>
<feature type="binding site" evidence="12">
    <location>
        <position position="108"/>
    </location>
    <ligand>
        <name>[4Fe-4S] cluster</name>
        <dbReference type="ChEBI" id="CHEBI:49883"/>
        <label>2</label>
    </ligand>
</feature>
<evidence type="ECO:0000256" key="11">
    <source>
        <dbReference type="ARBA" id="ARBA00023136"/>
    </source>
</evidence>
<feature type="binding site" evidence="12">
    <location>
        <position position="102"/>
    </location>
    <ligand>
        <name>[4Fe-4S] cluster</name>
        <dbReference type="ChEBI" id="CHEBI:49883"/>
        <label>2</label>
    </ligand>
</feature>
<comment type="function">
    <text evidence="12">NDH-1 shuttles electrons from NADH, via FMN and iron-sulfur (Fe-S) centers, to quinones in the respiratory chain. The immediate electron acceptor for the enzyme in this species is believed to be ubiquinone. Couples the redox reaction to proton translocation (for every two electrons transferred, four hydrogen ions are translocated across the cytoplasmic membrane), and thus conserves the redox energy in a proton gradient.</text>
</comment>
<comment type="similarity">
    <text evidence="12">Belongs to the complex I 23 kDa subunit family.</text>
</comment>
<feature type="domain" description="4Fe-4S ferredoxin-type" evidence="13">
    <location>
        <begin position="93"/>
        <end position="122"/>
    </location>
</feature>
<keyword evidence="2 12" id="KW-0004">4Fe-4S</keyword>
<keyword evidence="5" id="KW-0677">Repeat</keyword>
<keyword evidence="14" id="KW-0560">Oxidoreductase</keyword>
<feature type="binding site" evidence="12">
    <location>
        <position position="62"/>
    </location>
    <ligand>
        <name>[4Fe-4S] cluster</name>
        <dbReference type="ChEBI" id="CHEBI:49883"/>
        <label>1</label>
    </ligand>
</feature>
<keyword evidence="8 12" id="KW-0411">Iron-sulfur</keyword>
<dbReference type="PANTHER" id="PTHR10849">
    <property type="entry name" value="NADH DEHYDROGENASE UBIQUINONE IRON-SULFUR PROTEIN 8, MITOCHONDRIAL"/>
    <property type="match status" value="1"/>
</dbReference>
<organism evidence="14 15">
    <name type="scientific">Candidatus Sulfotelmatobacter kueseliae</name>
    <dbReference type="NCBI Taxonomy" id="2042962"/>
    <lineage>
        <taxon>Bacteria</taxon>
        <taxon>Pseudomonadati</taxon>
        <taxon>Acidobacteriota</taxon>
        <taxon>Terriglobia</taxon>
        <taxon>Terriglobales</taxon>
        <taxon>Candidatus Korobacteraceae</taxon>
        <taxon>Candidatus Sulfotelmatobacter</taxon>
    </lineage>
</organism>
<keyword evidence="4 12" id="KW-0479">Metal-binding</keyword>
<feature type="domain" description="4Fe-4S ferredoxin-type" evidence="13">
    <location>
        <begin position="53"/>
        <end position="82"/>
    </location>
</feature>
<dbReference type="AlphaFoldDB" id="A0A2U3JXJ2"/>
<keyword evidence="9 12" id="KW-0520">NAD</keyword>
<sequence length="151" mass="17546">MPSLLRKVFLLDLVQGLKITFRYQDPKEICTEQYPLERPQVAERYRGAPRLNVNPDTDETMCIACDLCALACPEHLIVVSSERNEKTRRKELTNFTYDLSRCMFCGLCEDACPTDALELTQDFELASYSRQGWIWDRETLEKGPLPTQYQK</sequence>
<evidence type="ECO:0000256" key="8">
    <source>
        <dbReference type="ARBA" id="ARBA00023014"/>
    </source>
</evidence>
<dbReference type="Gene3D" id="3.30.70.3270">
    <property type="match status" value="1"/>
</dbReference>
<dbReference type="InterPro" id="IPR017900">
    <property type="entry name" value="4Fe4S_Fe_S_CS"/>
</dbReference>
<evidence type="ECO:0000313" key="15">
    <source>
        <dbReference type="Proteomes" id="UP000238701"/>
    </source>
</evidence>
<dbReference type="EC" id="7.1.1.-" evidence="12"/>
<keyword evidence="10 12" id="KW-0830">Ubiquinone</keyword>
<evidence type="ECO:0000256" key="3">
    <source>
        <dbReference type="ARBA" id="ARBA00022719"/>
    </source>
</evidence>
<dbReference type="InterPro" id="IPR010226">
    <property type="entry name" value="NADH_quinone_OxRdtase_chainI"/>
</dbReference>
<dbReference type="PROSITE" id="PS51379">
    <property type="entry name" value="4FE4S_FER_2"/>
    <property type="match status" value="2"/>
</dbReference>
<evidence type="ECO:0000256" key="2">
    <source>
        <dbReference type="ARBA" id="ARBA00022485"/>
    </source>
</evidence>
<feature type="binding site" evidence="12">
    <location>
        <position position="105"/>
    </location>
    <ligand>
        <name>[4Fe-4S] cluster</name>
        <dbReference type="ChEBI" id="CHEBI:49883"/>
        <label>2</label>
    </ligand>
</feature>
<evidence type="ECO:0000256" key="6">
    <source>
        <dbReference type="ARBA" id="ARBA00022967"/>
    </source>
</evidence>
<feature type="binding site" evidence="12">
    <location>
        <position position="72"/>
    </location>
    <ligand>
        <name>[4Fe-4S] cluster</name>
        <dbReference type="ChEBI" id="CHEBI:49883"/>
        <label>2</label>
    </ligand>
</feature>
<dbReference type="GO" id="GO:0005506">
    <property type="term" value="F:iron ion binding"/>
    <property type="evidence" value="ECO:0007669"/>
    <property type="project" value="UniProtKB-UniRule"/>
</dbReference>
<comment type="subunit">
    <text evidence="12">NDH-1 is composed of 14 different subunits. Subunits NuoA, H, J, K, L, M, N constitute the membrane sector of the complex.</text>
</comment>
<dbReference type="NCBIfam" id="TIGR01971">
    <property type="entry name" value="NuoI"/>
    <property type="match status" value="1"/>
</dbReference>
<feature type="binding site" evidence="12">
    <location>
        <position position="68"/>
    </location>
    <ligand>
        <name>[4Fe-4S] cluster</name>
        <dbReference type="ChEBI" id="CHEBI:49883"/>
        <label>1</label>
    </ligand>
</feature>
<evidence type="ECO:0000313" key="14">
    <source>
        <dbReference type="EMBL" id="SPF32069.1"/>
    </source>
</evidence>
<evidence type="ECO:0000256" key="5">
    <source>
        <dbReference type="ARBA" id="ARBA00022737"/>
    </source>
</evidence>
<protein>
    <recommendedName>
        <fullName evidence="12">NADH-quinone oxidoreductase subunit I</fullName>
        <ecNumber evidence="12">7.1.1.-</ecNumber>
    </recommendedName>
    <alternativeName>
        <fullName evidence="12">NADH dehydrogenase I subunit I</fullName>
    </alternativeName>
    <alternativeName>
        <fullName evidence="12">NDH-1 subunit I</fullName>
    </alternativeName>
</protein>
<dbReference type="GO" id="GO:0050136">
    <property type="term" value="F:NADH dehydrogenase (quinone) (non-electrogenic) activity"/>
    <property type="evidence" value="ECO:0007669"/>
    <property type="project" value="UniProtKB-UniRule"/>
</dbReference>
<dbReference type="GO" id="GO:0051539">
    <property type="term" value="F:4 iron, 4 sulfur cluster binding"/>
    <property type="evidence" value="ECO:0007669"/>
    <property type="project" value="UniProtKB-KW"/>
</dbReference>
<proteinExistence type="inferred from homology"/>
<comment type="catalytic activity">
    <reaction evidence="12">
        <text>a quinone + NADH + 5 H(+)(in) = a quinol + NAD(+) + 4 H(+)(out)</text>
        <dbReference type="Rhea" id="RHEA:57888"/>
        <dbReference type="ChEBI" id="CHEBI:15378"/>
        <dbReference type="ChEBI" id="CHEBI:24646"/>
        <dbReference type="ChEBI" id="CHEBI:57540"/>
        <dbReference type="ChEBI" id="CHEBI:57945"/>
        <dbReference type="ChEBI" id="CHEBI:132124"/>
    </reaction>
</comment>
<comment type="cofactor">
    <cofactor evidence="12">
        <name>[4Fe-4S] cluster</name>
        <dbReference type="ChEBI" id="CHEBI:49883"/>
    </cofactor>
    <text evidence="12">Binds 2 [4Fe-4S] clusters per subunit.</text>
</comment>
<evidence type="ECO:0000256" key="12">
    <source>
        <dbReference type="HAMAP-Rule" id="MF_01351"/>
    </source>
</evidence>
<dbReference type="Proteomes" id="UP000238701">
    <property type="component" value="Unassembled WGS sequence"/>
</dbReference>
<evidence type="ECO:0000256" key="1">
    <source>
        <dbReference type="ARBA" id="ARBA00022475"/>
    </source>
</evidence>